<dbReference type="Pfam" id="PF05930">
    <property type="entry name" value="Phage_AlpA"/>
    <property type="match status" value="1"/>
</dbReference>
<dbReference type="InterPro" id="IPR055247">
    <property type="entry name" value="InsJ-like_HTH"/>
</dbReference>
<keyword evidence="5" id="KW-1185">Reference proteome</keyword>
<evidence type="ECO:0000256" key="2">
    <source>
        <dbReference type="SAM" id="MobiDB-lite"/>
    </source>
</evidence>
<evidence type="ECO:0000256" key="1">
    <source>
        <dbReference type="ARBA" id="ARBA00038232"/>
    </source>
</evidence>
<reference evidence="4 5" key="1">
    <citation type="submission" date="2013-07" db="EMBL/GenBank/DDBJ databases">
        <authorList>
            <person name="Genoscope - CEA"/>
        </authorList>
    </citation>
    <scope>NUCLEOTIDE SEQUENCE [LARGE SCALE GENOMIC DNA]</scope>
    <source>
        <strain evidence="4 5">G6</strain>
    </source>
</reference>
<dbReference type="SUPFAM" id="SSF48295">
    <property type="entry name" value="TrpR-like"/>
    <property type="match status" value="2"/>
</dbReference>
<dbReference type="EMBL" id="FO704551">
    <property type="protein sequence ID" value="CDG20537.1"/>
    <property type="molecule type" value="Genomic_DNA"/>
</dbReference>
<name>A0A068QZQ3_9GAMM</name>
<dbReference type="Proteomes" id="UP000032735">
    <property type="component" value="Chromosome"/>
</dbReference>
<evidence type="ECO:0000313" key="5">
    <source>
        <dbReference type="Proteomes" id="UP000032735"/>
    </source>
</evidence>
<dbReference type="Gene3D" id="1.10.238.160">
    <property type="match status" value="1"/>
</dbReference>
<dbReference type="AlphaFoldDB" id="A0A068QZQ3"/>
<proteinExistence type="inferred from homology"/>
<dbReference type="InterPro" id="IPR010260">
    <property type="entry name" value="AlpA"/>
</dbReference>
<evidence type="ECO:0000313" key="4">
    <source>
        <dbReference type="EMBL" id="CDG20537.1"/>
    </source>
</evidence>
<dbReference type="Pfam" id="PF13518">
    <property type="entry name" value="HTH_28"/>
    <property type="match status" value="1"/>
</dbReference>
<feature type="domain" description="Insertion element IS150 protein InsJ-like helix-turn-helix" evidence="3">
    <location>
        <begin position="134"/>
        <end position="186"/>
    </location>
</feature>
<dbReference type="InterPro" id="IPR052057">
    <property type="entry name" value="IS150/IS1296_orfA-like"/>
</dbReference>
<dbReference type="PANTHER" id="PTHR33795:SF1">
    <property type="entry name" value="INSERTION ELEMENT IS150 PROTEIN INSJ"/>
    <property type="match status" value="1"/>
</dbReference>
<dbReference type="HOGENOM" id="CLU_027402_17_0_6"/>
<protein>
    <submittedName>
        <fullName evidence="4">Transposase</fullName>
    </submittedName>
</protein>
<feature type="region of interest" description="Disordered" evidence="2">
    <location>
        <begin position="176"/>
        <end position="204"/>
    </location>
</feature>
<dbReference type="STRING" id="1354304.XPG1_0882"/>
<dbReference type="PANTHER" id="PTHR33795">
    <property type="entry name" value="INSERTION ELEMENT IS150 PROTEIN INSJ"/>
    <property type="match status" value="1"/>
</dbReference>
<evidence type="ECO:0000259" key="3">
    <source>
        <dbReference type="Pfam" id="PF13518"/>
    </source>
</evidence>
<comment type="similarity">
    <text evidence="1">Belongs to the IS150/IS1296 orfA family.</text>
</comment>
<dbReference type="GO" id="GO:0043565">
    <property type="term" value="F:sequence-specific DNA binding"/>
    <property type="evidence" value="ECO:0007669"/>
    <property type="project" value="InterPro"/>
</dbReference>
<gene>
    <name evidence="4" type="ORF">XPG1_0882</name>
</gene>
<dbReference type="InterPro" id="IPR010921">
    <property type="entry name" value="Trp_repressor/repl_initiator"/>
</dbReference>
<organism evidence="4 5">
    <name type="scientific">Xenorhabdus poinarii G6</name>
    <dbReference type="NCBI Taxonomy" id="1354304"/>
    <lineage>
        <taxon>Bacteria</taxon>
        <taxon>Pseudomonadati</taxon>
        <taxon>Pseudomonadota</taxon>
        <taxon>Gammaproteobacteria</taxon>
        <taxon>Enterobacterales</taxon>
        <taxon>Morganellaceae</taxon>
        <taxon>Xenorhabdus</taxon>
    </lineage>
</organism>
<dbReference type="OrthoDB" id="5986966at2"/>
<sequence length="239" mass="27391">MQHTFIKLPEIWRRTGLGKSTIYKYISEGKFPKQIKTGSRASAFIESEVDAWINQREVTPNSWTTNYWGFFMSKYSRELKIIIAKRCLAGNTSDKLSAEYSISSRQIRYWAQVVAIHGDNAFLPTSHSLCTVTKLQALKLMWTHDWSLTHTSAVLNLTTPGTLSVWLDKYNETGIKGLESPQRGRPPMKSRPKTPPKSGDEMTVEELKEELAYLQAENAVLKKLAELEQKKRPRAKKKR</sequence>
<accession>A0A068QZQ3</accession>
<dbReference type="KEGG" id="xpo:XPG1_0882"/>